<feature type="transmembrane region" description="Helical" evidence="8">
    <location>
        <begin position="90"/>
        <end position="110"/>
    </location>
</feature>
<dbReference type="GO" id="GO:0055085">
    <property type="term" value="P:transmembrane transport"/>
    <property type="evidence" value="ECO:0007669"/>
    <property type="project" value="InterPro"/>
</dbReference>
<evidence type="ECO:0000313" key="9">
    <source>
        <dbReference type="EMBL" id="SFD57527.1"/>
    </source>
</evidence>
<feature type="transmembrane region" description="Helical" evidence="8">
    <location>
        <begin position="6"/>
        <end position="22"/>
    </location>
</feature>
<comment type="subcellular location">
    <subcellularLocation>
        <location evidence="1">Cell membrane</location>
        <topology evidence="1">Multi-pass membrane protein</topology>
    </subcellularLocation>
</comment>
<dbReference type="InterPro" id="IPR004776">
    <property type="entry name" value="Mem_transp_PIN-like"/>
</dbReference>
<sequence length="307" mass="31677">MYGVIAQAGALIAIGVAWRRLRPMGLEADALRPALTSLVYIVLLPALVLSVLWGSDLGLDTLRLAVVAAACVLTGLALGWAACRLLRIPPAAAGALILAAGFGNFTYLGLPLLEASFGAWGREVAIQFDLFAATPLLLTLGVAIAAAHGDGQRREGALAAVARVPALWAAAAGVALNLGGVPTFAWLIGLLETLAAGVVPLMLISTGLALQGVAGWQQRLGQVTPVLAIRLALIPLGVAWFAAVVGLEGELWRATVIESAMPSMVIGLVIAERYGLDTRLYAEAVTLSTAVAAVVLPLWFTALGGWL</sequence>
<dbReference type="Proteomes" id="UP000198611">
    <property type="component" value="Unassembled WGS sequence"/>
</dbReference>
<feature type="transmembrane region" description="Helical" evidence="8">
    <location>
        <begin position="280"/>
        <end position="300"/>
    </location>
</feature>
<feature type="transmembrane region" description="Helical" evidence="8">
    <location>
        <begin position="226"/>
        <end position="245"/>
    </location>
</feature>
<keyword evidence="7 8" id="KW-0472">Membrane</keyword>
<evidence type="ECO:0000256" key="1">
    <source>
        <dbReference type="ARBA" id="ARBA00004651"/>
    </source>
</evidence>
<dbReference type="Gene3D" id="1.20.1530.20">
    <property type="match status" value="2"/>
</dbReference>
<evidence type="ECO:0000256" key="2">
    <source>
        <dbReference type="ARBA" id="ARBA00010145"/>
    </source>
</evidence>
<feature type="transmembrane region" description="Helical" evidence="8">
    <location>
        <begin position="251"/>
        <end position="271"/>
    </location>
</feature>
<dbReference type="OrthoDB" id="5291198at2"/>
<evidence type="ECO:0000256" key="5">
    <source>
        <dbReference type="ARBA" id="ARBA00022692"/>
    </source>
</evidence>
<feature type="transmembrane region" description="Helical" evidence="8">
    <location>
        <begin position="130"/>
        <end position="147"/>
    </location>
</feature>
<keyword evidence="5 8" id="KW-0812">Transmembrane</keyword>
<dbReference type="InterPro" id="IPR038770">
    <property type="entry name" value="Na+/solute_symporter_sf"/>
</dbReference>
<comment type="similarity">
    <text evidence="2">Belongs to the auxin efflux carrier (TC 2.A.69) family.</text>
</comment>
<dbReference type="STRING" id="1123397.SAMN05660831_01884"/>
<organism evidence="9 10">
    <name type="scientific">Thiohalospira halophila DSM 15071</name>
    <dbReference type="NCBI Taxonomy" id="1123397"/>
    <lineage>
        <taxon>Bacteria</taxon>
        <taxon>Pseudomonadati</taxon>
        <taxon>Pseudomonadota</taxon>
        <taxon>Gammaproteobacteria</taxon>
        <taxon>Thiohalospirales</taxon>
        <taxon>Thiohalospiraceae</taxon>
        <taxon>Thiohalospira</taxon>
    </lineage>
</organism>
<dbReference type="EMBL" id="FOMJ01000006">
    <property type="protein sequence ID" value="SFD57527.1"/>
    <property type="molecule type" value="Genomic_DNA"/>
</dbReference>
<gene>
    <name evidence="9" type="ORF">SAMN05660831_01884</name>
</gene>
<accession>A0A1I1TFV2</accession>
<evidence type="ECO:0008006" key="11">
    <source>
        <dbReference type="Google" id="ProtNLM"/>
    </source>
</evidence>
<dbReference type="GO" id="GO:0005886">
    <property type="term" value="C:plasma membrane"/>
    <property type="evidence" value="ECO:0007669"/>
    <property type="project" value="UniProtKB-SubCell"/>
</dbReference>
<feature type="transmembrane region" description="Helical" evidence="8">
    <location>
        <begin position="167"/>
        <end position="188"/>
    </location>
</feature>
<keyword evidence="4" id="KW-1003">Cell membrane</keyword>
<evidence type="ECO:0000256" key="4">
    <source>
        <dbReference type="ARBA" id="ARBA00022475"/>
    </source>
</evidence>
<dbReference type="PANTHER" id="PTHR36838">
    <property type="entry name" value="AUXIN EFFLUX CARRIER FAMILY PROTEIN"/>
    <property type="match status" value="1"/>
</dbReference>
<feature type="transmembrane region" description="Helical" evidence="8">
    <location>
        <begin position="61"/>
        <end position="83"/>
    </location>
</feature>
<evidence type="ECO:0000256" key="3">
    <source>
        <dbReference type="ARBA" id="ARBA00022448"/>
    </source>
</evidence>
<dbReference type="PANTHER" id="PTHR36838:SF1">
    <property type="entry name" value="SLR1864 PROTEIN"/>
    <property type="match status" value="1"/>
</dbReference>
<reference evidence="9 10" key="1">
    <citation type="submission" date="2016-10" db="EMBL/GenBank/DDBJ databases">
        <authorList>
            <person name="de Groot N.N."/>
        </authorList>
    </citation>
    <scope>NUCLEOTIDE SEQUENCE [LARGE SCALE GENOMIC DNA]</scope>
    <source>
        <strain evidence="9 10">HL3</strain>
    </source>
</reference>
<keyword evidence="3" id="KW-0813">Transport</keyword>
<evidence type="ECO:0000256" key="8">
    <source>
        <dbReference type="SAM" id="Phobius"/>
    </source>
</evidence>
<evidence type="ECO:0000256" key="7">
    <source>
        <dbReference type="ARBA" id="ARBA00023136"/>
    </source>
</evidence>
<dbReference type="RefSeq" id="WP_093428517.1">
    <property type="nucleotide sequence ID" value="NZ_FOMJ01000006.1"/>
</dbReference>
<dbReference type="Pfam" id="PF03547">
    <property type="entry name" value="Mem_trans"/>
    <property type="match status" value="1"/>
</dbReference>
<name>A0A1I1TFV2_9GAMM</name>
<evidence type="ECO:0000256" key="6">
    <source>
        <dbReference type="ARBA" id="ARBA00022989"/>
    </source>
</evidence>
<keyword evidence="6 8" id="KW-1133">Transmembrane helix</keyword>
<proteinExistence type="inferred from homology"/>
<dbReference type="AlphaFoldDB" id="A0A1I1TFV2"/>
<protein>
    <recommendedName>
        <fullName evidence="11">AEC family transporter</fullName>
    </recommendedName>
</protein>
<feature type="transmembrane region" description="Helical" evidence="8">
    <location>
        <begin position="34"/>
        <end position="55"/>
    </location>
</feature>
<evidence type="ECO:0000313" key="10">
    <source>
        <dbReference type="Proteomes" id="UP000198611"/>
    </source>
</evidence>
<feature type="transmembrane region" description="Helical" evidence="8">
    <location>
        <begin position="194"/>
        <end position="214"/>
    </location>
</feature>
<keyword evidence="10" id="KW-1185">Reference proteome</keyword>